<name>A0ABX2C626_9BURK</name>
<protein>
    <submittedName>
        <fullName evidence="1">Uncharacterized protein</fullName>
    </submittedName>
</protein>
<comment type="caution">
    <text evidence="1">The sequence shown here is derived from an EMBL/GenBank/DDBJ whole genome shotgun (WGS) entry which is preliminary data.</text>
</comment>
<evidence type="ECO:0000313" key="2">
    <source>
        <dbReference type="Proteomes" id="UP000652198"/>
    </source>
</evidence>
<organism evidence="1 2">
    <name type="scientific">Paraburkholderia solitsugae</name>
    <dbReference type="NCBI Taxonomy" id="2675748"/>
    <lineage>
        <taxon>Bacteria</taxon>
        <taxon>Pseudomonadati</taxon>
        <taxon>Pseudomonadota</taxon>
        <taxon>Betaproteobacteria</taxon>
        <taxon>Burkholderiales</taxon>
        <taxon>Burkholderiaceae</taxon>
        <taxon>Paraburkholderia</taxon>
    </lineage>
</organism>
<dbReference type="EMBL" id="WOEY01000166">
    <property type="protein sequence ID" value="NPT47530.1"/>
    <property type="molecule type" value="Genomic_DNA"/>
</dbReference>
<dbReference type="Proteomes" id="UP000652198">
    <property type="component" value="Unassembled WGS sequence"/>
</dbReference>
<reference evidence="1 2" key="1">
    <citation type="submission" date="2019-11" db="EMBL/GenBank/DDBJ databases">
        <title>Metabolism of dissolved organic matter in forest soils.</title>
        <authorList>
            <person name="Cyle K.T."/>
            <person name="Wilhelm R.C."/>
            <person name="Martinez C.E."/>
        </authorList>
    </citation>
    <scope>NUCLEOTIDE SEQUENCE [LARGE SCALE GENOMIC DNA]</scope>
    <source>
        <strain evidence="1 2">1N</strain>
    </source>
</reference>
<keyword evidence="2" id="KW-1185">Reference proteome</keyword>
<proteinExistence type="predicted"/>
<dbReference type="RefSeq" id="WP_172318203.1">
    <property type="nucleotide sequence ID" value="NZ_WOEY01000166.1"/>
</dbReference>
<sequence>MIISLGMRGDCAWPKKIFASDHSKDLGPQLSDTDRRTFDRYSQRVHAEARYFAGAARSREWPFWRKRISRSGLRAVDRRQAVTGKFETFDGSA</sequence>
<evidence type="ECO:0000313" key="1">
    <source>
        <dbReference type="EMBL" id="NPT47530.1"/>
    </source>
</evidence>
<accession>A0ABX2C626</accession>
<gene>
    <name evidence="1" type="ORF">GNZ12_40840</name>
</gene>